<dbReference type="PIRSF" id="PIRSF000729">
    <property type="entry name" value="GK"/>
    <property type="match status" value="1"/>
</dbReference>
<feature type="binding site" evidence="8">
    <location>
        <begin position="225"/>
        <end position="231"/>
    </location>
    <ligand>
        <name>ATP</name>
        <dbReference type="ChEBI" id="CHEBI:30616"/>
    </ligand>
</feature>
<protein>
    <recommendedName>
        <fullName evidence="8">Glutamate 5-kinase</fullName>
        <ecNumber evidence="8">2.7.2.11</ecNumber>
    </recommendedName>
    <alternativeName>
        <fullName evidence="8">Gamma-glutamyl kinase</fullName>
        <shortName evidence="8">GK</shortName>
    </alternativeName>
</protein>
<evidence type="ECO:0000313" key="10">
    <source>
        <dbReference type="EMBL" id="SDG35175.1"/>
    </source>
</evidence>
<dbReference type="SMART" id="SM00359">
    <property type="entry name" value="PUA"/>
    <property type="match status" value="1"/>
</dbReference>
<dbReference type="FunFam" id="2.30.130.10:FF:000007">
    <property type="entry name" value="Glutamate 5-kinase"/>
    <property type="match status" value="1"/>
</dbReference>
<dbReference type="PANTHER" id="PTHR43654">
    <property type="entry name" value="GLUTAMATE 5-KINASE"/>
    <property type="match status" value="1"/>
</dbReference>
<dbReference type="PROSITE" id="PS50890">
    <property type="entry name" value="PUA"/>
    <property type="match status" value="1"/>
</dbReference>
<dbReference type="HAMAP" id="MF_00456">
    <property type="entry name" value="ProB"/>
    <property type="match status" value="1"/>
</dbReference>
<keyword evidence="6 8" id="KW-0418">Kinase</keyword>
<feature type="binding site" evidence="8">
    <location>
        <position position="23"/>
    </location>
    <ligand>
        <name>ATP</name>
        <dbReference type="ChEBI" id="CHEBI:30616"/>
    </ligand>
</feature>
<dbReference type="EC" id="2.7.2.11" evidence="8"/>
<evidence type="ECO:0000256" key="5">
    <source>
        <dbReference type="ARBA" id="ARBA00022741"/>
    </source>
</evidence>
<dbReference type="InterPro" id="IPR005715">
    <property type="entry name" value="Glu_5kinase/COase_Synthase"/>
</dbReference>
<evidence type="ECO:0000256" key="1">
    <source>
        <dbReference type="ARBA" id="ARBA00022490"/>
    </source>
</evidence>
<feature type="binding site" evidence="8">
    <location>
        <position position="163"/>
    </location>
    <ligand>
        <name>substrate</name>
    </ligand>
</feature>
<accession>A0A1G7TIU1</accession>
<dbReference type="EMBL" id="FNCE01000009">
    <property type="protein sequence ID" value="SDG35175.1"/>
    <property type="molecule type" value="Genomic_DNA"/>
</dbReference>
<feature type="domain" description="PUA" evidence="9">
    <location>
        <begin position="290"/>
        <end position="372"/>
    </location>
</feature>
<reference evidence="10 11" key="1">
    <citation type="submission" date="2016-10" db="EMBL/GenBank/DDBJ databases">
        <authorList>
            <person name="de Groot N.N."/>
        </authorList>
    </citation>
    <scope>NUCLEOTIDE SEQUENCE [LARGE SCALE GENOMIC DNA]</scope>
    <source>
        <strain evidence="10 11">DSM 25584</strain>
    </source>
</reference>
<evidence type="ECO:0000256" key="3">
    <source>
        <dbReference type="ARBA" id="ARBA00022650"/>
    </source>
</evidence>
<evidence type="ECO:0000313" key="11">
    <source>
        <dbReference type="Proteomes" id="UP000199415"/>
    </source>
</evidence>
<dbReference type="SUPFAM" id="SSF53633">
    <property type="entry name" value="Carbamate kinase-like"/>
    <property type="match status" value="1"/>
</dbReference>
<dbReference type="InterPro" id="IPR002478">
    <property type="entry name" value="PUA"/>
</dbReference>
<dbReference type="Pfam" id="PF00696">
    <property type="entry name" value="AA_kinase"/>
    <property type="match status" value="1"/>
</dbReference>
<keyword evidence="7 8" id="KW-0067">ATP-binding</keyword>
<proteinExistence type="inferred from homology"/>
<evidence type="ECO:0000256" key="6">
    <source>
        <dbReference type="ARBA" id="ARBA00022777"/>
    </source>
</evidence>
<dbReference type="InterPro" id="IPR015947">
    <property type="entry name" value="PUA-like_sf"/>
</dbReference>
<sequence length="401" mass="42712">MSDSSTRAAGRPDLTALRRVVVKIGSNLLVDAETGALKRAWLDALVDDIAELRRHGVEVAVVSSGAISAGRRQLGLTRDSIRLEEKQAAAAAGQIRLAHAYQESLARHELTVAQILITLADTEERRRHLNARSTVGTLLSLGAVPVINENDTVATNEIRFGDNDRLAARVAAMIDAEALVLLSDVDGLYAGDPRRDPDAAFVPRVDAITPEIERMAGAAPRGYSTGGMVTKLAAARVALTAGCHMAIAQGHVDRPLRHMRESGRCTWFVAAEEPRAARKRWIAGSLSPAGRITVDDGAQKALRRGTSLLPAGVVAVGGTFERGDAVVVQDRQGRELARGLIAYSADAARRIAGRKSAEIADILGYSGREELIHRDDLALTTADDPALGDKAADDTAKEGER</sequence>
<evidence type="ECO:0000256" key="8">
    <source>
        <dbReference type="HAMAP-Rule" id="MF_00456"/>
    </source>
</evidence>
<keyword evidence="5 8" id="KW-0547">Nucleotide-binding</keyword>
<dbReference type="InterPro" id="IPR011529">
    <property type="entry name" value="Glu_5kinase"/>
</dbReference>
<keyword evidence="3 8" id="KW-0641">Proline biosynthesis</keyword>
<organism evidence="10 11">
    <name type="scientific">Limimonas halophila</name>
    <dbReference type="NCBI Taxonomy" id="1082479"/>
    <lineage>
        <taxon>Bacteria</taxon>
        <taxon>Pseudomonadati</taxon>
        <taxon>Pseudomonadota</taxon>
        <taxon>Alphaproteobacteria</taxon>
        <taxon>Rhodospirillales</taxon>
        <taxon>Rhodovibrionaceae</taxon>
        <taxon>Limimonas</taxon>
    </lineage>
</organism>
<dbReference type="GO" id="GO:0003723">
    <property type="term" value="F:RNA binding"/>
    <property type="evidence" value="ECO:0007669"/>
    <property type="project" value="InterPro"/>
</dbReference>
<keyword evidence="11" id="KW-1185">Reference proteome</keyword>
<dbReference type="InterPro" id="IPR001057">
    <property type="entry name" value="Glu/AcGlu_kinase"/>
</dbReference>
<dbReference type="CDD" id="cd21157">
    <property type="entry name" value="PUA_G5K"/>
    <property type="match status" value="1"/>
</dbReference>
<evidence type="ECO:0000256" key="2">
    <source>
        <dbReference type="ARBA" id="ARBA00022605"/>
    </source>
</evidence>
<feature type="binding site" evidence="8">
    <location>
        <position position="64"/>
    </location>
    <ligand>
        <name>substrate</name>
    </ligand>
</feature>
<dbReference type="InterPro" id="IPR001048">
    <property type="entry name" value="Asp/Glu/Uridylate_kinase"/>
</dbReference>
<dbReference type="Gene3D" id="3.40.1160.10">
    <property type="entry name" value="Acetylglutamate kinase-like"/>
    <property type="match status" value="2"/>
</dbReference>
<comment type="similarity">
    <text evidence="8">Belongs to the glutamate 5-kinase family.</text>
</comment>
<comment type="pathway">
    <text evidence="8">Amino-acid biosynthesis; L-proline biosynthesis; L-glutamate 5-semialdehyde from L-glutamate: step 1/2.</text>
</comment>
<dbReference type="SUPFAM" id="SSF88697">
    <property type="entry name" value="PUA domain-like"/>
    <property type="match status" value="1"/>
</dbReference>
<evidence type="ECO:0000259" key="9">
    <source>
        <dbReference type="SMART" id="SM00359"/>
    </source>
</evidence>
<evidence type="ECO:0000256" key="4">
    <source>
        <dbReference type="ARBA" id="ARBA00022679"/>
    </source>
</evidence>
<gene>
    <name evidence="8" type="primary">proB</name>
    <name evidence="10" type="ORF">SAMN05216241_109103</name>
</gene>
<dbReference type="InterPro" id="IPR036393">
    <property type="entry name" value="AceGlu_kinase-like_sf"/>
</dbReference>
<dbReference type="InterPro" id="IPR041739">
    <property type="entry name" value="G5K_ProB"/>
</dbReference>
<dbReference type="FunFam" id="3.40.1160.10:FF:000018">
    <property type="entry name" value="Glutamate 5-kinase"/>
    <property type="match status" value="1"/>
</dbReference>
<comment type="subcellular location">
    <subcellularLocation>
        <location evidence="8">Cytoplasm</location>
    </subcellularLocation>
</comment>
<evidence type="ECO:0000256" key="7">
    <source>
        <dbReference type="ARBA" id="ARBA00022840"/>
    </source>
</evidence>
<dbReference type="NCBIfam" id="TIGR01027">
    <property type="entry name" value="proB"/>
    <property type="match status" value="1"/>
</dbReference>
<dbReference type="PANTHER" id="PTHR43654:SF1">
    <property type="entry name" value="ISOPENTENYL PHOSPHATE KINASE"/>
    <property type="match status" value="1"/>
</dbReference>
<dbReference type="GO" id="GO:0005829">
    <property type="term" value="C:cytosol"/>
    <property type="evidence" value="ECO:0007669"/>
    <property type="project" value="TreeGrafter"/>
</dbReference>
<dbReference type="AlphaFoldDB" id="A0A1G7TIU1"/>
<dbReference type="UniPathway" id="UPA00098">
    <property type="reaction ID" value="UER00359"/>
</dbReference>
<feature type="binding site" evidence="8">
    <location>
        <begin position="183"/>
        <end position="184"/>
    </location>
    <ligand>
        <name>ATP</name>
        <dbReference type="ChEBI" id="CHEBI:30616"/>
    </ligand>
</feature>
<feature type="binding site" evidence="8">
    <location>
        <position position="151"/>
    </location>
    <ligand>
        <name>substrate</name>
    </ligand>
</feature>
<dbReference type="GO" id="GO:0005524">
    <property type="term" value="F:ATP binding"/>
    <property type="evidence" value="ECO:0007669"/>
    <property type="project" value="UniProtKB-KW"/>
</dbReference>
<dbReference type="Pfam" id="PF01472">
    <property type="entry name" value="PUA"/>
    <property type="match status" value="1"/>
</dbReference>
<comment type="function">
    <text evidence="8">Catalyzes the transfer of a phosphate group to glutamate to form L-glutamate 5-phosphate.</text>
</comment>
<dbReference type="PRINTS" id="PR00474">
    <property type="entry name" value="GLU5KINASE"/>
</dbReference>
<dbReference type="CDD" id="cd04242">
    <property type="entry name" value="AAK_G5K_ProB"/>
    <property type="match status" value="1"/>
</dbReference>
<name>A0A1G7TIU1_9PROT</name>
<dbReference type="InterPro" id="IPR036974">
    <property type="entry name" value="PUA_sf"/>
</dbReference>
<dbReference type="GO" id="GO:0004349">
    <property type="term" value="F:glutamate 5-kinase activity"/>
    <property type="evidence" value="ECO:0007669"/>
    <property type="project" value="UniProtKB-UniRule"/>
</dbReference>
<dbReference type="STRING" id="1082479.SAMN05216241_109103"/>
<keyword evidence="4 8" id="KW-0808">Transferase</keyword>
<dbReference type="GO" id="GO:0055129">
    <property type="term" value="P:L-proline biosynthetic process"/>
    <property type="evidence" value="ECO:0007669"/>
    <property type="project" value="UniProtKB-UniRule"/>
</dbReference>
<dbReference type="Gene3D" id="2.30.130.10">
    <property type="entry name" value="PUA domain"/>
    <property type="match status" value="1"/>
</dbReference>
<comment type="catalytic activity">
    <reaction evidence="8">
        <text>L-glutamate + ATP = L-glutamyl 5-phosphate + ADP</text>
        <dbReference type="Rhea" id="RHEA:14877"/>
        <dbReference type="ChEBI" id="CHEBI:29985"/>
        <dbReference type="ChEBI" id="CHEBI:30616"/>
        <dbReference type="ChEBI" id="CHEBI:58274"/>
        <dbReference type="ChEBI" id="CHEBI:456216"/>
        <dbReference type="EC" id="2.7.2.11"/>
    </reaction>
</comment>
<dbReference type="Proteomes" id="UP000199415">
    <property type="component" value="Unassembled WGS sequence"/>
</dbReference>
<keyword evidence="2 8" id="KW-0028">Amino-acid biosynthesis</keyword>
<keyword evidence="1 8" id="KW-0963">Cytoplasm</keyword>